<evidence type="ECO:0000313" key="2">
    <source>
        <dbReference type="EMBL" id="VUZ43268.1"/>
    </source>
</evidence>
<evidence type="ECO:0000313" key="4">
    <source>
        <dbReference type="Proteomes" id="UP000321570"/>
    </source>
</evidence>
<protein>
    <submittedName>
        <fullName evidence="5">Transposase</fullName>
    </submittedName>
</protein>
<dbReference type="GO" id="GO:0045271">
    <property type="term" value="C:respiratory chain complex I"/>
    <property type="evidence" value="ECO:0007669"/>
    <property type="project" value="InterPro"/>
</dbReference>
<evidence type="ECO:0000313" key="3">
    <source>
        <dbReference type="Proteomes" id="UP000274504"/>
    </source>
</evidence>
<gene>
    <name evidence="1" type="ORF">HDID_LOCUS2990</name>
    <name evidence="2" type="ORF">WMSIL1_LOCUS4084</name>
</gene>
<keyword evidence="4" id="KW-1185">Reference proteome</keyword>
<accession>A0A0R3SE27</accession>
<dbReference type="GO" id="GO:0005743">
    <property type="term" value="C:mitochondrial inner membrane"/>
    <property type="evidence" value="ECO:0007669"/>
    <property type="project" value="InterPro"/>
</dbReference>
<dbReference type="Proteomes" id="UP000321570">
    <property type="component" value="Unassembled WGS sequence"/>
</dbReference>
<reference evidence="5" key="1">
    <citation type="submission" date="2017-02" db="UniProtKB">
        <authorList>
            <consortium name="WormBaseParasite"/>
        </authorList>
    </citation>
    <scope>IDENTIFICATION</scope>
</reference>
<organism evidence="5">
    <name type="scientific">Hymenolepis diminuta</name>
    <name type="common">Rat tapeworm</name>
    <dbReference type="NCBI Taxonomy" id="6216"/>
    <lineage>
        <taxon>Eukaryota</taxon>
        <taxon>Metazoa</taxon>
        <taxon>Spiralia</taxon>
        <taxon>Lophotrochozoa</taxon>
        <taxon>Platyhelminthes</taxon>
        <taxon>Cestoda</taxon>
        <taxon>Eucestoda</taxon>
        <taxon>Cyclophyllidea</taxon>
        <taxon>Hymenolepididae</taxon>
        <taxon>Hymenolepis</taxon>
    </lineage>
</organism>
<dbReference type="EMBL" id="UYSG01000829">
    <property type="protein sequence ID" value="VDL25206.1"/>
    <property type="molecule type" value="Genomic_DNA"/>
</dbReference>
<evidence type="ECO:0000313" key="1">
    <source>
        <dbReference type="EMBL" id="VDL25206.1"/>
    </source>
</evidence>
<dbReference type="Proteomes" id="UP000274504">
    <property type="component" value="Unassembled WGS sequence"/>
</dbReference>
<reference evidence="2 4" key="3">
    <citation type="submission" date="2019-07" db="EMBL/GenBank/DDBJ databases">
        <authorList>
            <person name="Jastrzebski P J."/>
            <person name="Paukszto L."/>
            <person name="Jastrzebski P J."/>
        </authorList>
    </citation>
    <scope>NUCLEOTIDE SEQUENCE [LARGE SCALE GENOMIC DNA]</scope>
    <source>
        <strain evidence="2 4">WMS-il1</strain>
    </source>
</reference>
<dbReference type="EMBL" id="CABIJS010000111">
    <property type="protein sequence ID" value="VUZ43268.1"/>
    <property type="molecule type" value="Genomic_DNA"/>
</dbReference>
<name>A0A0R3SE27_HYMDI</name>
<sequence>MNLLGRCTRLLRPITQVPKRLSHDEIKVYYRDHTHYDEKSERTFRYCSTIFWAWVCYHFINNYQMLLGGQPYPARESFTDEELGLKDY</sequence>
<dbReference type="InterPro" id="IPR026627">
    <property type="entry name" value="NDUFB2_animal"/>
</dbReference>
<dbReference type="AlphaFoldDB" id="A0A0R3SE27"/>
<dbReference type="WBParaSite" id="HDID_0000299201-mRNA-1">
    <property type="protein sequence ID" value="HDID_0000299201-mRNA-1"/>
    <property type="gene ID" value="HDID_0000299201"/>
</dbReference>
<dbReference type="OrthoDB" id="6241903at2759"/>
<evidence type="ECO:0000313" key="5">
    <source>
        <dbReference type="WBParaSite" id="HDID_0000299201-mRNA-1"/>
    </source>
</evidence>
<reference evidence="1 3" key="2">
    <citation type="submission" date="2018-11" db="EMBL/GenBank/DDBJ databases">
        <authorList>
            <consortium name="Pathogen Informatics"/>
        </authorList>
    </citation>
    <scope>NUCLEOTIDE SEQUENCE [LARGE SCALE GENOMIC DNA]</scope>
</reference>
<proteinExistence type="predicted"/>
<dbReference type="Pfam" id="PF14813">
    <property type="entry name" value="NADH_B2"/>
    <property type="match status" value="1"/>
</dbReference>